<evidence type="ECO:0000256" key="7">
    <source>
        <dbReference type="ARBA" id="ARBA00022989"/>
    </source>
</evidence>
<keyword evidence="3" id="KW-0328">Glycosyltransferase</keyword>
<evidence type="ECO:0000256" key="9">
    <source>
        <dbReference type="ARBA" id="ARBA00023180"/>
    </source>
</evidence>
<evidence type="ECO:0000256" key="6">
    <source>
        <dbReference type="ARBA" id="ARBA00022968"/>
    </source>
</evidence>
<dbReference type="GO" id="GO:0005794">
    <property type="term" value="C:Golgi apparatus"/>
    <property type="evidence" value="ECO:0007669"/>
    <property type="project" value="TreeGrafter"/>
</dbReference>
<comment type="similarity">
    <text evidence="2">Belongs to the MNN1/MNT family.</text>
</comment>
<evidence type="ECO:0000256" key="5">
    <source>
        <dbReference type="ARBA" id="ARBA00022692"/>
    </source>
</evidence>
<keyword evidence="6" id="KW-0735">Signal-anchor</keyword>
<dbReference type="PANTHER" id="PTHR31392">
    <property type="entry name" value="ALPHA-1,3-MANNOSYLTRANSFERASE MNN1-RELATED"/>
    <property type="match status" value="1"/>
</dbReference>
<evidence type="ECO:0000256" key="8">
    <source>
        <dbReference type="ARBA" id="ARBA00023136"/>
    </source>
</evidence>
<dbReference type="PANTHER" id="PTHR31392:SF1">
    <property type="entry name" value="ALPHA-1,3-MANNOSYLTRANSFERASE MNN1-RELATED"/>
    <property type="match status" value="1"/>
</dbReference>
<gene>
    <name evidence="10" type="ORF">DAKH74_024060</name>
</gene>
<keyword evidence="7" id="KW-1133">Transmembrane helix</keyword>
<comment type="caution">
    <text evidence="10">The sequence shown here is derived from an EMBL/GenBank/DDBJ whole genome shotgun (WGS) entry which is preliminary data.</text>
</comment>
<evidence type="ECO:0000256" key="1">
    <source>
        <dbReference type="ARBA" id="ARBA00004606"/>
    </source>
</evidence>
<keyword evidence="8" id="KW-0472">Membrane</keyword>
<protein>
    <submittedName>
        <fullName evidence="10">Alpha-1,3-mannosyltransferase</fullName>
    </submittedName>
</protein>
<dbReference type="InterPro" id="IPR022751">
    <property type="entry name" value="Alpha_mannosyltransferase"/>
</dbReference>
<dbReference type="Proteomes" id="UP001377567">
    <property type="component" value="Unassembled WGS sequence"/>
</dbReference>
<accession>A0AAV5RWI3</accession>
<dbReference type="InterPro" id="IPR029044">
    <property type="entry name" value="Nucleotide-diphossugar_trans"/>
</dbReference>
<evidence type="ECO:0000313" key="10">
    <source>
        <dbReference type="EMBL" id="GMM55790.1"/>
    </source>
</evidence>
<sequence>MAIILRFRRLLSLKALVALCTLYFIYLTTSSVHTTAPSYSDSESTAHHELRATRKAYSRSVSGTIMAKQKELRSAGFFAGVKNRILNRHSGPPVFKGEDSILLDWNQRNSNEDRLKKCQIMISTMYFQNPIWNNTNILKFYNQDGVDNTLVEILGESVRIFNYCFLEGGLDAQDVFNAAIFQSKGIDAWDYQIRMFPFFDSNFEKDSKIMWPRIIDVSPSKHSESNYGAPNIEATALNFNINFWSNWAKLAQGKGIVTTMAVSDVPTFAKQLLTFQEIKNTLPIQLVTTGVELTDEFINEIKSAAAASNQHVTIIDCSPFLSHEFSTNYIKNFFNKWIAVLLNTFEEAIFIDVDAVVYQDTLDFFSIPKYKETGIYMYQDRTMPDEHTFNYCTEMLGYMAPSQQEEVLLGSVLSVDTNSMSLDASVESRVYDNFFNKLRLHHVDSGLVILHKSRKLNGLLTSFMLHLDAKMQRCVYGDKEIFWLGELFAGEKFSIDPFEGGVVGPIGRSKDAEPGTSNEISVCGTQIAHEDIDGKLVWTNGGLKACKIRNAAQNDFQKDPDYFTARYGTVENLESLYDSPLSIQGFISPDPFKKPWMQIAECAAYMYCAFYDEGASNDEIGGGKLIEFSGAEQERYINIAKIWNM</sequence>
<comment type="subcellular location">
    <subcellularLocation>
        <location evidence="1">Membrane</location>
        <topology evidence="1">Single-pass type II membrane protein</topology>
    </subcellularLocation>
</comment>
<keyword evidence="4" id="KW-0808">Transferase</keyword>
<dbReference type="GO" id="GO:0006493">
    <property type="term" value="P:protein O-linked glycosylation"/>
    <property type="evidence" value="ECO:0007669"/>
    <property type="project" value="TreeGrafter"/>
</dbReference>
<reference evidence="10 11" key="1">
    <citation type="journal article" date="2023" name="Elife">
        <title>Identification of key yeast species and microbe-microbe interactions impacting larval growth of Drosophila in the wild.</title>
        <authorList>
            <person name="Mure A."/>
            <person name="Sugiura Y."/>
            <person name="Maeda R."/>
            <person name="Honda K."/>
            <person name="Sakurai N."/>
            <person name="Takahashi Y."/>
            <person name="Watada M."/>
            <person name="Katoh T."/>
            <person name="Gotoh A."/>
            <person name="Gotoh Y."/>
            <person name="Taniguchi I."/>
            <person name="Nakamura K."/>
            <person name="Hayashi T."/>
            <person name="Katayama T."/>
            <person name="Uemura T."/>
            <person name="Hattori Y."/>
        </authorList>
    </citation>
    <scope>NUCLEOTIDE SEQUENCE [LARGE SCALE GENOMIC DNA]</scope>
    <source>
        <strain evidence="10 11">KH-74</strain>
    </source>
</reference>
<keyword evidence="9" id="KW-0325">Glycoprotein</keyword>
<dbReference type="Gene3D" id="3.90.550.10">
    <property type="entry name" value="Spore Coat Polysaccharide Biosynthesis Protein SpsA, Chain A"/>
    <property type="match status" value="1"/>
</dbReference>
<dbReference type="AlphaFoldDB" id="A0AAV5RWI3"/>
<organism evidence="10 11">
    <name type="scientific">Maudiozyma humilis</name>
    <name type="common">Sour dough yeast</name>
    <name type="synonym">Kazachstania humilis</name>
    <dbReference type="NCBI Taxonomy" id="51915"/>
    <lineage>
        <taxon>Eukaryota</taxon>
        <taxon>Fungi</taxon>
        <taxon>Dikarya</taxon>
        <taxon>Ascomycota</taxon>
        <taxon>Saccharomycotina</taxon>
        <taxon>Saccharomycetes</taxon>
        <taxon>Saccharomycetales</taxon>
        <taxon>Saccharomycetaceae</taxon>
        <taxon>Maudiozyma</taxon>
    </lineage>
</organism>
<evidence type="ECO:0000313" key="11">
    <source>
        <dbReference type="Proteomes" id="UP001377567"/>
    </source>
</evidence>
<dbReference type="Pfam" id="PF11051">
    <property type="entry name" value="Mannosyl_trans3"/>
    <property type="match status" value="1"/>
</dbReference>
<evidence type="ECO:0000256" key="2">
    <source>
        <dbReference type="ARBA" id="ARBA00009105"/>
    </source>
</evidence>
<evidence type="ECO:0000256" key="3">
    <source>
        <dbReference type="ARBA" id="ARBA00022676"/>
    </source>
</evidence>
<keyword evidence="5" id="KW-0812">Transmembrane</keyword>
<name>A0AAV5RWI3_MAUHU</name>
<dbReference type="GO" id="GO:0000033">
    <property type="term" value="F:alpha-1,3-mannosyltransferase activity"/>
    <property type="evidence" value="ECO:0007669"/>
    <property type="project" value="TreeGrafter"/>
</dbReference>
<keyword evidence="11" id="KW-1185">Reference proteome</keyword>
<dbReference type="SUPFAM" id="SSF53448">
    <property type="entry name" value="Nucleotide-diphospho-sugar transferases"/>
    <property type="match status" value="1"/>
</dbReference>
<evidence type="ECO:0000256" key="4">
    <source>
        <dbReference type="ARBA" id="ARBA00022679"/>
    </source>
</evidence>
<dbReference type="GO" id="GO:0016020">
    <property type="term" value="C:membrane"/>
    <property type="evidence" value="ECO:0007669"/>
    <property type="project" value="UniProtKB-SubCell"/>
</dbReference>
<dbReference type="EMBL" id="BTGD01000006">
    <property type="protein sequence ID" value="GMM55790.1"/>
    <property type="molecule type" value="Genomic_DNA"/>
</dbReference>
<proteinExistence type="inferred from homology"/>